<evidence type="ECO:0000313" key="12">
    <source>
        <dbReference type="EMBL" id="ANI25408.1"/>
    </source>
</evidence>
<dbReference type="PANTHER" id="PTHR19376">
    <property type="entry name" value="DNA-DIRECTED RNA POLYMERASE"/>
    <property type="match status" value="1"/>
</dbReference>
<dbReference type="Gene3D" id="1.10.150.390">
    <property type="match status" value="1"/>
</dbReference>
<feature type="binding site" evidence="8">
    <location>
        <position position="302"/>
    </location>
    <ligand>
        <name>Zn(2+)</name>
        <dbReference type="ChEBI" id="CHEBI:29105"/>
    </ligand>
</feature>
<reference evidence="12" key="1">
    <citation type="journal article" date="2016" name="Front. Plant Sci.">
        <title>Comparative Chloroplast Genome Analyses of Streptophyte Green Algae Uncover Major Structural Alterations in the Klebsormidiophyceae, Coleochaetophyceae and Zygnematophyceae.</title>
        <authorList>
            <person name="Lemieux C."/>
            <person name="Otis C."/>
            <person name="Turmel M."/>
        </authorList>
    </citation>
    <scope>NUCLEOTIDE SEQUENCE</scope>
</reference>
<evidence type="ECO:0000256" key="5">
    <source>
        <dbReference type="ARBA" id="ARBA00022833"/>
    </source>
</evidence>
<feature type="domain" description="RNA polymerase Rpb1" evidence="11">
    <location>
        <begin position="92"/>
        <end position="171"/>
    </location>
</feature>
<evidence type="ECO:0000256" key="8">
    <source>
        <dbReference type="HAMAP-Rule" id="MF_01324"/>
    </source>
</evidence>
<comment type="function">
    <text evidence="8">DNA-dependent RNA polymerase catalyzes the transcription of DNA into RNA using the four ribonucleoside triphosphates as substrates.</text>
</comment>
<dbReference type="Pfam" id="PF04983">
    <property type="entry name" value="RNA_pol_Rpb1_3"/>
    <property type="match status" value="1"/>
</dbReference>
<keyword evidence="2 8" id="KW-0808">Transferase</keyword>
<feature type="binding site" evidence="8">
    <location>
        <position position="221"/>
    </location>
    <ligand>
        <name>Zn(2+)</name>
        <dbReference type="ChEBI" id="CHEBI:29105"/>
    </ligand>
</feature>
<keyword evidence="5 8" id="KW-0862">Zinc</keyword>
<dbReference type="NCBIfam" id="TIGR02388">
    <property type="entry name" value="rpoC2_cyan"/>
    <property type="match status" value="1"/>
</dbReference>
<sequence length="1440" mass="167391">MKKNKNSLAFYNQVIDKFFIKKLLGWIVLRLGTHNTIDILDALKTLGFQYATLTGISLGIDDLLIHQTKSGLIEDAEQQIDQSEKWIDQAKINNVERLNTLIDTWFSTSEFFKQEMIYTFRNIDPLNPVYMMAFSGARGNISQVHQLVGMRGLMSDPQGKIIDVPIRSNFREGLSLTEYIISCYGARKGVVDTALRTADAGYLTRRLVDVAQHLVVRTTDCLTCNGLIVNDLKDEMGQKTYLTRENRLIGRVLAKNLWNRQKCIGSRNQDICRTLGRTIVNGTLAPILIRSPVTCSKLLSICQLCYGWNLTHGTLVNLGEAVGIIAGQSIGEPGTQLTMRTFHTGGVFTGDIAKQIRSPINGIIYFSFKNTKLVRNKHGKLVYFCSQSIPVFIYGPYLYEIELEINSYLLVNIGQWVQSKQLIAECQSTKNLSIEKADKFVYSYLEGEFMPVQLKVTPYTWKRQTNLYRVLTTGKIWILSAKGYKLYEDYYISPYPFYSDQDYLHQNVILSQYQTITDIGSFSSINNRKKKCLCNTNCLLNSVSYQKQLNIRNSNLFLQNKFASFLIPGYRLEYLSRNFISKSSFFVNSWKPHINIQNNQNLLLELTSPSLFSYSFSELIKRKLNPPIKIYKNEQEGFLLKTKDFLNFIANNSQNDHIIKNLNNKYNHNNVRDISIQKHLLKKELNKISFHKNDFFELINNKQLIYNEKYVWKKPIESYYNVNKPILIKNGQYIRAKTSITKTITSKASGLVMIEKDKKRQIRIKISIGILYKPDNLSEFTKKIRFGHHIYCNQNDLSDFIMHCNDLRNKSFKQQKETIMDSQKKEAIMDPLVSGWVLIQKCVLSKYKSCYLIRPLIHYQMSQTKDSSLQLGINISNITNPITLNWQYHNNFPRDILRSEIRLMNRINDSLFIQSNVLFDKKNNIVPKLFFVILGTSKTFYVGLDINLKKKSPFWQKSYFHLLTKHKNDYVFYNKNQTILEGHSVVCTNFFNRNRGIFLESNKKKCTLEYFMLRDSDKIQIILWKSLQKKLFMVRWIHGSLFASESFLKKKSSNFIWATRKVRGFLGSGSNQLFRIPSLKIKNKSSIRHLQGVHCHKNINIKNFFVYKKCFCLIFNERNYYYISKKYNLYCNMVRIYNPLKTKHIYIHLGDLVTKGGQILEIDLIDQSGQIVLISANHVVLRYGVAYLVTEKAIIHVKNSKIIQSGQPFIRLVYERSKTGDIIQGLPKVEQLFEARLNHYLIKDLQRHFKFCQKKAYLNHLFPWIYATYKTVYTIQKELINAIQRIYRSQKVLISDQHLETIIRQMTSRVIVEHPGDSDLFPNEFAIYPNIENSNQMFFNIVDYKPIILGVTRAALDTQSFLSEASFQQTSDVLSKAVPKSRIDWLFGIKENVILGQLIPAGTGKKTCQLFVYHLDLLIKKIYGIMIMIKKFLFSELQKN</sequence>
<keyword evidence="6 8" id="KW-0804">Transcription</keyword>
<dbReference type="RefSeq" id="YP_009256653.1">
    <property type="nucleotide sequence ID" value="NC_030313.1"/>
</dbReference>
<dbReference type="SUPFAM" id="SSF64484">
    <property type="entry name" value="beta and beta-prime subunits of DNA dependent RNA-polymerase"/>
    <property type="match status" value="1"/>
</dbReference>
<dbReference type="InterPro" id="IPR007066">
    <property type="entry name" value="RNA_pol_Rpb1_3"/>
</dbReference>
<comment type="catalytic activity">
    <reaction evidence="7 8">
        <text>RNA(n) + a ribonucleoside 5'-triphosphate = RNA(n+1) + diphosphate</text>
        <dbReference type="Rhea" id="RHEA:21248"/>
        <dbReference type="Rhea" id="RHEA-COMP:14527"/>
        <dbReference type="Rhea" id="RHEA-COMP:17342"/>
        <dbReference type="ChEBI" id="CHEBI:33019"/>
        <dbReference type="ChEBI" id="CHEBI:61557"/>
        <dbReference type="ChEBI" id="CHEBI:140395"/>
        <dbReference type="EC" id="2.7.7.6"/>
    </reaction>
</comment>
<dbReference type="EC" id="2.7.7.6" evidence="8"/>
<dbReference type="GO" id="GO:0000428">
    <property type="term" value="C:DNA-directed RNA polymerase complex"/>
    <property type="evidence" value="ECO:0007669"/>
    <property type="project" value="UniProtKB-KW"/>
</dbReference>
<keyword evidence="12" id="KW-0934">Plastid</keyword>
<protein>
    <recommendedName>
        <fullName evidence="8">DNA-directed RNA polymerase subunit beta''</fullName>
        <ecNumber evidence="8">2.7.7.6</ecNumber>
    </recommendedName>
    <alternativeName>
        <fullName evidence="8">PEP</fullName>
    </alternativeName>
    <alternativeName>
        <fullName evidence="8">Plastid-encoded RNA polymerase subunit beta''</fullName>
        <shortName evidence="8">RNA polymerase subunit beta''</shortName>
    </alternativeName>
</protein>
<dbReference type="InterPro" id="IPR045867">
    <property type="entry name" value="DNA-dir_RpoC_beta_prime"/>
</dbReference>
<evidence type="ECO:0000259" key="9">
    <source>
        <dbReference type="Pfam" id="PF04983"/>
    </source>
</evidence>
<comment type="cofactor">
    <cofactor evidence="8">
        <name>Zn(2+)</name>
        <dbReference type="ChEBI" id="CHEBI:29105"/>
    </cofactor>
    <text evidence="8">Binds 1 Zn(2+) ion per subunit.</text>
</comment>
<proteinExistence type="inferred from homology"/>
<dbReference type="EMBL" id="KU646490">
    <property type="protein sequence ID" value="ANI25408.1"/>
    <property type="molecule type" value="Genomic_DNA"/>
</dbReference>
<dbReference type="Gene3D" id="1.10.1790.20">
    <property type="match status" value="1"/>
</dbReference>
<organism evidence="12">
    <name type="scientific">Entransia fimbriata</name>
    <dbReference type="NCBI Taxonomy" id="130991"/>
    <lineage>
        <taxon>Eukaryota</taxon>
        <taxon>Viridiplantae</taxon>
        <taxon>Streptophyta</taxon>
        <taxon>Klebsormidiophyceae</taxon>
        <taxon>Entransiales</taxon>
        <taxon>Entransiaceae</taxon>
        <taxon>Entransia</taxon>
    </lineage>
</organism>
<feature type="binding site" evidence="8">
    <location>
        <position position="305"/>
    </location>
    <ligand>
        <name>Zn(2+)</name>
        <dbReference type="ChEBI" id="CHEBI:29105"/>
    </ligand>
</feature>
<name>A0A191T4T1_9VIRI</name>
<dbReference type="PANTHER" id="PTHR19376:SF68">
    <property type="entry name" value="DNA-DIRECTED RNA POLYMERASE SUBUNIT BETA"/>
    <property type="match status" value="1"/>
</dbReference>
<dbReference type="GO" id="GO:0003899">
    <property type="term" value="F:DNA-directed RNA polymerase activity"/>
    <property type="evidence" value="ECO:0007669"/>
    <property type="project" value="UniProtKB-UniRule"/>
</dbReference>
<comment type="similarity">
    <text evidence="8">Belongs to the RNA polymerase beta' chain family. RpoC2 subfamily.</text>
</comment>
<keyword evidence="12" id="KW-0150">Chloroplast</keyword>
<keyword evidence="3 8" id="KW-0548">Nucleotidyltransferase</keyword>
<dbReference type="Pfam" id="PF05000">
    <property type="entry name" value="RNA_pol_Rpb1_4"/>
    <property type="match status" value="1"/>
</dbReference>
<evidence type="ECO:0000259" key="11">
    <source>
        <dbReference type="Pfam" id="PF05000"/>
    </source>
</evidence>
<evidence type="ECO:0000256" key="6">
    <source>
        <dbReference type="ARBA" id="ARBA00023163"/>
    </source>
</evidence>
<evidence type="ECO:0000256" key="1">
    <source>
        <dbReference type="ARBA" id="ARBA00022478"/>
    </source>
</evidence>
<dbReference type="InterPro" id="IPR012756">
    <property type="entry name" value="DNA-dir_RpoC2_beta_pp"/>
</dbReference>
<feature type="binding site" evidence="8">
    <location>
        <position position="295"/>
    </location>
    <ligand>
        <name>Zn(2+)</name>
        <dbReference type="ChEBI" id="CHEBI:29105"/>
    </ligand>
</feature>
<keyword evidence="1 8" id="KW-0240">DNA-directed RNA polymerase</keyword>
<dbReference type="GeneID" id="27986512"/>
<keyword evidence="4 8" id="KW-0479">Metal-binding</keyword>
<comment type="subunit">
    <text evidence="8">In plastids the minimal PEP RNA polymerase catalytic core is composed of four subunits: alpha, beta, beta', and beta''. When a (nuclear-encoded) sigma factor is associated with the core the holoenzyme is formed, which can initiate transcription.</text>
</comment>
<evidence type="ECO:0000259" key="10">
    <source>
        <dbReference type="Pfam" id="PF04998"/>
    </source>
</evidence>
<dbReference type="GO" id="GO:0009507">
    <property type="term" value="C:chloroplast"/>
    <property type="evidence" value="ECO:0007669"/>
    <property type="project" value="UniProtKB-SubCell"/>
</dbReference>
<feature type="domain" description="RNA polymerase Rpb1" evidence="10">
    <location>
        <begin position="173"/>
        <end position="372"/>
    </location>
</feature>
<comment type="subcellular location">
    <subcellularLocation>
        <location evidence="8">Plastid</location>
        <location evidence="8">Chloroplast</location>
    </subcellularLocation>
</comment>
<dbReference type="InterPro" id="IPR042102">
    <property type="entry name" value="RNA_pol_Rpb1_3_sf"/>
</dbReference>
<evidence type="ECO:0000256" key="3">
    <source>
        <dbReference type="ARBA" id="ARBA00022695"/>
    </source>
</evidence>
<dbReference type="GO" id="GO:0003677">
    <property type="term" value="F:DNA binding"/>
    <property type="evidence" value="ECO:0007669"/>
    <property type="project" value="UniProtKB-UniRule"/>
</dbReference>
<evidence type="ECO:0000256" key="2">
    <source>
        <dbReference type="ARBA" id="ARBA00022679"/>
    </source>
</evidence>
<geneLocation type="chloroplast" evidence="12"/>
<accession>A0A191T4T1</accession>
<gene>
    <name evidence="8 12" type="primary">rpoC2</name>
</gene>
<evidence type="ECO:0000256" key="4">
    <source>
        <dbReference type="ARBA" id="ARBA00022723"/>
    </source>
</evidence>
<dbReference type="CDD" id="cd02655">
    <property type="entry name" value="RNAP_beta'_C"/>
    <property type="match status" value="1"/>
</dbReference>
<dbReference type="InterPro" id="IPR007083">
    <property type="entry name" value="RNA_pol_Rpb1_4"/>
</dbReference>
<feature type="domain" description="RNA polymerase Rpb1" evidence="9">
    <location>
        <begin position="13"/>
        <end position="63"/>
    </location>
</feature>
<dbReference type="InterPro" id="IPR038120">
    <property type="entry name" value="Rpb1_funnel_sf"/>
</dbReference>
<dbReference type="Gene3D" id="1.10.274.100">
    <property type="entry name" value="RNA polymerase Rpb1, domain 3"/>
    <property type="match status" value="1"/>
</dbReference>
<dbReference type="Gene3D" id="1.10.132.30">
    <property type="match status" value="1"/>
</dbReference>
<dbReference type="InterPro" id="IPR007081">
    <property type="entry name" value="RNA_pol_Rpb1_5"/>
</dbReference>
<evidence type="ECO:0000256" key="7">
    <source>
        <dbReference type="ARBA" id="ARBA00048552"/>
    </source>
</evidence>
<dbReference type="GO" id="GO:0006351">
    <property type="term" value="P:DNA-templated transcription"/>
    <property type="evidence" value="ECO:0007669"/>
    <property type="project" value="UniProtKB-UniRule"/>
</dbReference>
<dbReference type="HAMAP" id="MF_01324">
    <property type="entry name" value="RNApol_bact_RpoC2"/>
    <property type="match status" value="1"/>
</dbReference>
<dbReference type="Pfam" id="PF04998">
    <property type="entry name" value="RNA_pol_Rpb1_5"/>
    <property type="match status" value="1"/>
</dbReference>
<dbReference type="GO" id="GO:0008270">
    <property type="term" value="F:zinc ion binding"/>
    <property type="evidence" value="ECO:0007669"/>
    <property type="project" value="UniProtKB-UniRule"/>
</dbReference>